<dbReference type="KEGG" id="glo:Glov_3560"/>
<reference evidence="1 2" key="1">
    <citation type="submission" date="2008-05" db="EMBL/GenBank/DDBJ databases">
        <title>Complete sequence of chromosome of Geobacter lovleyi SZ.</title>
        <authorList>
            <consortium name="US DOE Joint Genome Institute"/>
            <person name="Lucas S."/>
            <person name="Copeland A."/>
            <person name="Lapidus A."/>
            <person name="Glavina del Rio T."/>
            <person name="Dalin E."/>
            <person name="Tice H."/>
            <person name="Bruce D."/>
            <person name="Goodwin L."/>
            <person name="Pitluck S."/>
            <person name="Chertkov O."/>
            <person name="Meincke L."/>
            <person name="Brettin T."/>
            <person name="Detter J.C."/>
            <person name="Han C."/>
            <person name="Tapia R."/>
            <person name="Kuske C.R."/>
            <person name="Schmutz J."/>
            <person name="Larimer F."/>
            <person name="Land M."/>
            <person name="Hauser L."/>
            <person name="Kyrpides N."/>
            <person name="Mikhailova N."/>
            <person name="Sung Y."/>
            <person name="Fletcher K.E."/>
            <person name="Ritalahti K.M."/>
            <person name="Loeffler F.E."/>
            <person name="Richardson P."/>
        </authorList>
    </citation>
    <scope>NUCLEOTIDE SEQUENCE [LARGE SCALE GENOMIC DNA]</scope>
    <source>
        <strain evidence="2">ATCC BAA-1151 / DSM 17278 / SZ</strain>
    </source>
</reference>
<name>B3E301_TRIL1</name>
<protein>
    <submittedName>
        <fullName evidence="1">Uncharacterized protein</fullName>
    </submittedName>
</protein>
<dbReference type="RefSeq" id="WP_012471579.1">
    <property type="nucleotide sequence ID" value="NC_010814.1"/>
</dbReference>
<gene>
    <name evidence="1" type="ordered locus">Glov_3560</name>
</gene>
<dbReference type="OrthoDB" id="9829595at2"/>
<organism evidence="1 2">
    <name type="scientific">Trichlorobacter lovleyi (strain ATCC BAA-1151 / DSM 17278 / SZ)</name>
    <name type="common">Geobacter lovleyi</name>
    <dbReference type="NCBI Taxonomy" id="398767"/>
    <lineage>
        <taxon>Bacteria</taxon>
        <taxon>Pseudomonadati</taxon>
        <taxon>Thermodesulfobacteriota</taxon>
        <taxon>Desulfuromonadia</taxon>
        <taxon>Geobacterales</taxon>
        <taxon>Geobacteraceae</taxon>
        <taxon>Trichlorobacter</taxon>
    </lineage>
</organism>
<dbReference type="AlphaFoldDB" id="B3E301"/>
<accession>B3E301</accession>
<proteinExistence type="predicted"/>
<sequence>MISSVGTFLHAVPENKVNSSSASSNKSSFDAILSSIKTNTQTSSTAETDRADLTIPVDQNDEAAATKELLALMKMLMFGKIDYSALKNSDTNNQMADGPVRAELERLKTVIRKIIHPGDESGSSDQDKISLKALFDSLPDETKALLKRAFPDLDRLLKNEEQRIANEKAKNADQLLNSGMSAMTNEFMLAAVPVNNFL</sequence>
<evidence type="ECO:0000313" key="2">
    <source>
        <dbReference type="Proteomes" id="UP000002420"/>
    </source>
</evidence>
<evidence type="ECO:0000313" key="1">
    <source>
        <dbReference type="EMBL" id="ACD97261.1"/>
    </source>
</evidence>
<dbReference type="HOGENOM" id="CLU_1376427_0_0_7"/>
<dbReference type="EMBL" id="CP001089">
    <property type="protein sequence ID" value="ACD97261.1"/>
    <property type="molecule type" value="Genomic_DNA"/>
</dbReference>
<keyword evidence="2" id="KW-1185">Reference proteome</keyword>
<dbReference type="Proteomes" id="UP000002420">
    <property type="component" value="Chromosome"/>
</dbReference>